<dbReference type="EMBL" id="QKYN01000027">
    <property type="protein sequence ID" value="RAG86477.1"/>
    <property type="molecule type" value="Genomic_DNA"/>
</dbReference>
<evidence type="ECO:0000256" key="2">
    <source>
        <dbReference type="SAM" id="MobiDB-lite"/>
    </source>
</evidence>
<keyword evidence="1" id="KW-0238">DNA-binding</keyword>
<feature type="domain" description="Cas12f1-like TNB" evidence="3">
    <location>
        <begin position="71"/>
        <end position="111"/>
    </location>
</feature>
<organism evidence="4 5">
    <name type="scientific">Streptacidiphilus pinicola</name>
    <dbReference type="NCBI Taxonomy" id="2219663"/>
    <lineage>
        <taxon>Bacteria</taxon>
        <taxon>Bacillati</taxon>
        <taxon>Actinomycetota</taxon>
        <taxon>Actinomycetes</taxon>
        <taxon>Kitasatosporales</taxon>
        <taxon>Streptomycetaceae</taxon>
        <taxon>Streptacidiphilus</taxon>
    </lineage>
</organism>
<dbReference type="GO" id="GO:0003677">
    <property type="term" value="F:DNA binding"/>
    <property type="evidence" value="ECO:0007669"/>
    <property type="project" value="UniProtKB-KW"/>
</dbReference>
<accession>A0A2X0IPA9</accession>
<protein>
    <recommendedName>
        <fullName evidence="3">Cas12f1-like TNB domain-containing protein</fullName>
    </recommendedName>
</protein>
<gene>
    <name evidence="4" type="ORF">DN069_06620</name>
</gene>
<dbReference type="Pfam" id="PF07282">
    <property type="entry name" value="Cas12f1-like_TNB"/>
    <property type="match status" value="1"/>
</dbReference>
<comment type="caution">
    <text evidence="4">The sequence shown here is derived from an EMBL/GenBank/DDBJ whole genome shotgun (WGS) entry which is preliminary data.</text>
</comment>
<feature type="region of interest" description="Disordered" evidence="2">
    <location>
        <begin position="1"/>
        <end position="27"/>
    </location>
</feature>
<dbReference type="Proteomes" id="UP000248889">
    <property type="component" value="Unassembled WGS sequence"/>
</dbReference>
<sequence length="175" mass="18690">MPGGLVADEQVRVGRPGPAPVPLGQPGVDQLDGQSVEVHRVPVAGPPDPQGRLGQIEVVECQPGDFRGAQASQRCSQCGHLERGNRVDQATFVCRACGVTLNADSNASYNIARKGETVWTTGRQSRVPAPVQVLRRGRPRDSQSRPTHKPGHSWPGQVDPCAPQPPWSACFLLPA</sequence>
<evidence type="ECO:0000256" key="1">
    <source>
        <dbReference type="ARBA" id="ARBA00023125"/>
    </source>
</evidence>
<reference evidence="4 5" key="1">
    <citation type="submission" date="2018-06" db="EMBL/GenBank/DDBJ databases">
        <title>Streptacidiphilus pinicola sp. nov., isolated from pine grove soil.</title>
        <authorList>
            <person name="Roh S.G."/>
            <person name="Park S."/>
            <person name="Kim M.-K."/>
            <person name="Yun B.-R."/>
            <person name="Park J."/>
            <person name="Kim M.J."/>
            <person name="Kim Y.S."/>
            <person name="Kim S.B."/>
        </authorList>
    </citation>
    <scope>NUCLEOTIDE SEQUENCE [LARGE SCALE GENOMIC DNA]</scope>
    <source>
        <strain evidence="4 5">MMS16-CNU450</strain>
    </source>
</reference>
<dbReference type="InterPro" id="IPR010095">
    <property type="entry name" value="Cas12f1-like_TNB"/>
</dbReference>
<evidence type="ECO:0000313" key="5">
    <source>
        <dbReference type="Proteomes" id="UP000248889"/>
    </source>
</evidence>
<keyword evidence="5" id="KW-1185">Reference proteome</keyword>
<dbReference type="RefSeq" id="WP_111499890.1">
    <property type="nucleotide sequence ID" value="NZ_QKYN01000027.1"/>
</dbReference>
<feature type="region of interest" description="Disordered" evidence="2">
    <location>
        <begin position="133"/>
        <end position="159"/>
    </location>
</feature>
<dbReference type="OrthoDB" id="4278026at2"/>
<evidence type="ECO:0000259" key="3">
    <source>
        <dbReference type="Pfam" id="PF07282"/>
    </source>
</evidence>
<proteinExistence type="predicted"/>
<name>A0A2X0IPA9_9ACTN</name>
<dbReference type="AlphaFoldDB" id="A0A2X0IPA9"/>
<evidence type="ECO:0000313" key="4">
    <source>
        <dbReference type="EMBL" id="RAG86477.1"/>
    </source>
</evidence>